<reference evidence="1" key="1">
    <citation type="submission" date="2013-07" db="EMBL/GenBank/DDBJ databases">
        <title>Sub-species coevolution in mutualistic symbiosis.</title>
        <authorList>
            <person name="Murfin K."/>
            <person name="Klassen J."/>
            <person name="Lee M."/>
            <person name="Forst S."/>
            <person name="Stock P."/>
            <person name="Goodrich-Blair H."/>
        </authorList>
    </citation>
    <scope>NUCLEOTIDE SEQUENCE [LARGE SCALE GENOMIC DNA]</scope>
    <source>
        <strain evidence="1">Oregonense</strain>
    </source>
</reference>
<sequence length="44" mass="5087">MYFKNSSHFTGHIQVALAMRLIGSNNSLSLTMIPLSHKYKWLSY</sequence>
<evidence type="ECO:0000313" key="1">
    <source>
        <dbReference type="EMBL" id="CDH05897.1"/>
    </source>
</evidence>
<name>A0A077NUG8_XENBV</name>
<dbReference type="Proteomes" id="UP000028483">
    <property type="component" value="Unassembled WGS sequence"/>
</dbReference>
<dbReference type="HOGENOM" id="CLU_3223969_0_0_6"/>
<proteinExistence type="predicted"/>
<organism evidence="1">
    <name type="scientific">Xenorhabdus bovienii str. oregonense</name>
    <dbReference type="NCBI Taxonomy" id="1398202"/>
    <lineage>
        <taxon>Bacteria</taxon>
        <taxon>Pseudomonadati</taxon>
        <taxon>Pseudomonadota</taxon>
        <taxon>Gammaproteobacteria</taxon>
        <taxon>Enterobacterales</taxon>
        <taxon>Morganellaceae</taxon>
        <taxon>Xenorhabdus</taxon>
    </lineage>
</organism>
<comment type="caution">
    <text evidence="1">The sequence shown here is derived from an EMBL/GenBank/DDBJ whole genome shotgun (WGS) entry which is preliminary data.</text>
</comment>
<dbReference type="AlphaFoldDB" id="A0A077NUG8"/>
<protein>
    <submittedName>
        <fullName evidence="1">Uncharacterized protein</fullName>
    </submittedName>
</protein>
<dbReference type="EMBL" id="CBSX010000120">
    <property type="protein sequence ID" value="CDH05897.1"/>
    <property type="molecule type" value="Genomic_DNA"/>
</dbReference>
<accession>A0A077NUG8</accession>
<gene>
    <name evidence="1" type="ORF">XBO1_2060033</name>
</gene>